<dbReference type="InterPro" id="IPR000953">
    <property type="entry name" value="Chromo/chromo_shadow_dom"/>
</dbReference>
<dbReference type="EMBL" id="JARQZJ010000033">
    <property type="protein sequence ID" value="KAK9875528.1"/>
    <property type="molecule type" value="Genomic_DNA"/>
</dbReference>
<dbReference type="Proteomes" id="UP001431783">
    <property type="component" value="Unassembled WGS sequence"/>
</dbReference>
<dbReference type="Pfam" id="PF11717">
    <property type="entry name" value="Tudor-knot"/>
    <property type="match status" value="1"/>
</dbReference>
<gene>
    <name evidence="12" type="ORF">WA026_007917</name>
</gene>
<dbReference type="SUPFAM" id="SSF54160">
    <property type="entry name" value="Chromo domain-like"/>
    <property type="match status" value="1"/>
</dbReference>
<feature type="region of interest" description="Disordered" evidence="10">
    <location>
        <begin position="121"/>
        <end position="166"/>
    </location>
</feature>
<dbReference type="SMART" id="SM01014">
    <property type="entry name" value="ARID"/>
    <property type="match status" value="1"/>
</dbReference>
<keyword evidence="13" id="KW-1185">Reference proteome</keyword>
<evidence type="ECO:0000256" key="8">
    <source>
        <dbReference type="ARBA" id="ARBA00023242"/>
    </source>
</evidence>
<feature type="compositionally biased region" description="Polar residues" evidence="10">
    <location>
        <begin position="459"/>
        <end position="478"/>
    </location>
</feature>
<sequence length="1784" mass="201400">MSDEPPILPVGTAVSAKYKGAFCEAKVSKVFPQIRYRVSYKEPNQGTDTLKEEHIKATGPIRVGRSVLAWHHGQKTFLEALVTRIQDQSQYTVVFDDGDITTLRRNYLCLKSGRHFNESETLDQLPLTHPEHFSNPVVGGRSRRRNRNRGDDSEGEHEEADPEMERYTNEVGRVVWGENIEKKRNRDWPPGLIMLPKNTKVLNTKEEFLIRSFKDDRFYNVPKKDVIEFTKEVGDNLEKSNTPFYLGVQKALRYLNTGELPPNWEKHCNTDRMETDADFIFSDSSDDEPCEEKDRFVAQLYKFLEEAGTPLNKTPTISGEDVDLYRLFSAVNKLGGYNKVSNHNKWKTVTGRLKLGNSQSVTNQVKQVYKKCLLSFEAFYKTLGVTMLNHTKTSKKNKGRSLIRDKDRATPINSPRPDKEEEAQEKKEEEKPAPEEKEKPKRRSDIREEKKKKEAPTISEISDSSSDNTEQPEASTSKDTGRPKRFTEVKSWAKEKKTPKAIVVEKIKTTVDKLEEPDKREEDKEKGQQTRSKTQIPKSSAQLSPDKKSESKNTPTKENKETKELRDIKEIKETKEVKDTKDNSKNQIAKTKKIDDYKDKTKRSRKRSHIESEGLTDNQSAVNINIGDKLKVYYGPSIESKITYEAKVVEIDKEGSVPLYLVHYLGWNTRYDEWIGAARVAENLSAATKAKRLKLGNSNPAISNSSVKSSTPIAAANSAVTVAKIGGKTRRNVSVTRRTSVNELPRSTTPLSSTSTSSRPKTPATPATRSATRSTKRETKRTRRISIQTDTSVHTDTESPASESEPELTRTRSGGKSDEPEIRTYKKRVPRMPVLTKAVIKAGEDDDDTEKEEEQTENVRTKRTRKVKRTSEKVPDESDEDSFSLPPKGRDFDLNQIRSELKGFSKAVPALNSSAEKDSSSDDSAKPVRMLHITAEEDEVNFEEEKELENVEKKESPASISKPGEESSSCEDIYEFKEPEPFEFEARSALTEEKGKKRLPRFYEDVDKSPSKGPIAKSPARSEQSIEVEMIRSPVKSNESEGEEDVEEAATTPKLEKEDPFDKLVESPSFNMGKVAESNKLLESPPKLSIMTEDPVALFDDPPDTADDCSRDMELSDTESQTQPIFTTRTEEVFSDAFTKSSSEQNTLDLEFSKSEDRNVDEEIQASIQRVIEQASSTDDDTRDAGLQTSLPSAIYQAKKLETNKSPSLSLELAVQSVEKDAKPSIEKPVDNPEKSAFGMLKRLSPVPLIVEKESSSLLETISRQPQVAACSSPLKIEDDKEFNEIAPSVLTNVEAISCVIAENLVEDSIPKEEKLEELKEEEVIVTEEDDESSKLNETKMAHLETMENSPDGMPVTAETEEMDAQVEENDLDTSPILSEPKKRRKVISRPFIESESDSSDSDNLVIARSDDDSQTNSIVDNEKDLKENWDSNISVSRLSMEEAKIINEERNFNFEKMPDTDVKKNDQDDINDAKSVSDQMDIEEEDVKEEEPDSHLHEMLLCEETIPRSPAPIAETTEVEEPVRRSKSALEMPFASVPGSSNNKSMLLNPEPVKLHQPTPLIVPADVNSRETSGAVITSSPSTPESTISNLSPRDTNCGLSPDSRYIDNPNTCDNVYSQKMEESHQMSYSEDDSQMACDPPKKDREDSTANHSGRKRRRSYRGNESSSSKRGRRVTNRSRHNSDSEDDTSDHSIINSNIQSRVPYKRGSRSERPLKYDFRANLDGITDSNQRINLILQKISDLKKVYVDVKAELADIERRRKKIRRRQREALKSTKQIVSSCA</sequence>
<feature type="compositionally biased region" description="Basic and acidic residues" evidence="10">
    <location>
        <begin position="479"/>
        <end position="528"/>
    </location>
</feature>
<dbReference type="InterPro" id="IPR012603">
    <property type="entry name" value="ARID4A/B_PWWP"/>
</dbReference>
<dbReference type="InterPro" id="IPR001606">
    <property type="entry name" value="ARID_dom"/>
</dbReference>
<feature type="compositionally biased region" description="Basic and acidic residues" evidence="10">
    <location>
        <begin position="974"/>
        <end position="1010"/>
    </location>
</feature>
<dbReference type="InterPro" id="IPR002999">
    <property type="entry name" value="Tudor"/>
</dbReference>
<dbReference type="SMART" id="SM00333">
    <property type="entry name" value="TUDOR"/>
    <property type="match status" value="1"/>
</dbReference>
<evidence type="ECO:0000256" key="7">
    <source>
        <dbReference type="ARBA" id="ARBA00023163"/>
    </source>
</evidence>
<dbReference type="CDD" id="cd20390">
    <property type="entry name" value="Tudor_ARID4_rpt2"/>
    <property type="match status" value="1"/>
</dbReference>
<dbReference type="PROSITE" id="PS51011">
    <property type="entry name" value="ARID"/>
    <property type="match status" value="1"/>
</dbReference>
<evidence type="ECO:0000256" key="6">
    <source>
        <dbReference type="ARBA" id="ARBA00023125"/>
    </source>
</evidence>
<feature type="compositionally biased region" description="Basic residues" evidence="10">
    <location>
        <begin position="1671"/>
        <end position="1681"/>
    </location>
</feature>
<dbReference type="SUPFAM" id="SSF46774">
    <property type="entry name" value="ARID-like"/>
    <property type="match status" value="1"/>
</dbReference>
<dbReference type="GO" id="GO:0000976">
    <property type="term" value="F:transcription cis-regulatory region binding"/>
    <property type="evidence" value="ECO:0007669"/>
    <property type="project" value="TreeGrafter"/>
</dbReference>
<dbReference type="GO" id="GO:0005694">
    <property type="term" value="C:chromosome"/>
    <property type="evidence" value="ECO:0007669"/>
    <property type="project" value="UniProtKB-ARBA"/>
</dbReference>
<dbReference type="PANTHER" id="PTHR13964:SF27">
    <property type="entry name" value="HAT-TRICK, ISOFORM D"/>
    <property type="match status" value="1"/>
</dbReference>
<evidence type="ECO:0000256" key="4">
    <source>
        <dbReference type="ARBA" id="ARBA00022853"/>
    </source>
</evidence>
<dbReference type="InterPro" id="IPR036431">
    <property type="entry name" value="ARID_dom_sf"/>
</dbReference>
<feature type="compositionally biased region" description="Basic and acidic residues" evidence="10">
    <location>
        <begin position="416"/>
        <end position="455"/>
    </location>
</feature>
<feature type="compositionally biased region" description="Basic residues" evidence="10">
    <location>
        <begin position="392"/>
        <end position="401"/>
    </location>
</feature>
<keyword evidence="1" id="KW-1017">Isopeptide bond</keyword>
<dbReference type="SUPFAM" id="SSF63748">
    <property type="entry name" value="Tudor/PWWP/MBT"/>
    <property type="match status" value="1"/>
</dbReference>
<dbReference type="PANTHER" id="PTHR13964">
    <property type="entry name" value="RBP-RELATED"/>
    <property type="match status" value="1"/>
</dbReference>
<feature type="region of interest" description="Disordered" evidence="10">
    <location>
        <begin position="730"/>
        <end position="892"/>
    </location>
</feature>
<dbReference type="Pfam" id="PF01388">
    <property type="entry name" value="ARID"/>
    <property type="match status" value="1"/>
</dbReference>
<feature type="compositionally biased region" description="Basic and acidic residues" evidence="10">
    <location>
        <begin position="1458"/>
        <end position="1468"/>
    </location>
</feature>
<feature type="region of interest" description="Disordered" evidence="10">
    <location>
        <begin position="1361"/>
        <end position="1424"/>
    </location>
</feature>
<evidence type="ECO:0000256" key="2">
    <source>
        <dbReference type="ARBA" id="ARBA00022553"/>
    </source>
</evidence>
<dbReference type="Gene3D" id="1.10.150.60">
    <property type="entry name" value="ARID DNA-binding domain"/>
    <property type="match status" value="1"/>
</dbReference>
<feature type="coiled-coil region" evidence="9">
    <location>
        <begin position="1741"/>
        <end position="1775"/>
    </location>
</feature>
<feature type="region of interest" description="Disordered" evidence="10">
    <location>
        <begin position="906"/>
        <end position="1070"/>
    </location>
</feature>
<dbReference type="InterPro" id="IPR025995">
    <property type="entry name" value="Tudor-knot"/>
</dbReference>
<feature type="compositionally biased region" description="Basic and acidic residues" evidence="10">
    <location>
        <begin position="545"/>
        <end position="584"/>
    </location>
</feature>
<keyword evidence="8" id="KW-0539">Nucleus</keyword>
<keyword evidence="5" id="KW-0805">Transcription regulation</keyword>
<dbReference type="GO" id="GO:0006357">
    <property type="term" value="P:regulation of transcription by RNA polymerase II"/>
    <property type="evidence" value="ECO:0007669"/>
    <property type="project" value="TreeGrafter"/>
</dbReference>
<dbReference type="CDD" id="cd16100">
    <property type="entry name" value="ARID"/>
    <property type="match status" value="1"/>
</dbReference>
<evidence type="ECO:0000313" key="13">
    <source>
        <dbReference type="Proteomes" id="UP001431783"/>
    </source>
</evidence>
<feature type="compositionally biased region" description="Polar residues" evidence="10">
    <location>
        <begin position="1591"/>
        <end position="1600"/>
    </location>
</feature>
<feature type="compositionally biased region" description="Basic and acidic residues" evidence="10">
    <location>
        <begin position="1641"/>
        <end position="1650"/>
    </location>
</feature>
<dbReference type="SMART" id="SM00501">
    <property type="entry name" value="BRIGHT"/>
    <property type="match status" value="1"/>
</dbReference>
<evidence type="ECO:0000256" key="10">
    <source>
        <dbReference type="SAM" id="MobiDB-lite"/>
    </source>
</evidence>
<dbReference type="GO" id="GO:0006325">
    <property type="term" value="P:chromatin organization"/>
    <property type="evidence" value="ECO:0007669"/>
    <property type="project" value="UniProtKB-KW"/>
</dbReference>
<feature type="region of interest" description="Disordered" evidence="10">
    <location>
        <begin position="1458"/>
        <end position="1527"/>
    </location>
</feature>
<name>A0AAW1TZ20_9CUCU</name>
<feature type="compositionally biased region" description="Polar residues" evidence="10">
    <location>
        <begin position="1118"/>
        <end position="1128"/>
    </location>
</feature>
<evidence type="ECO:0000256" key="5">
    <source>
        <dbReference type="ARBA" id="ARBA00023015"/>
    </source>
</evidence>
<feature type="compositionally biased region" description="Acidic residues" evidence="10">
    <location>
        <begin position="153"/>
        <end position="162"/>
    </location>
</feature>
<feature type="compositionally biased region" description="Acidic residues" evidence="10">
    <location>
        <begin position="844"/>
        <end position="856"/>
    </location>
</feature>
<evidence type="ECO:0000313" key="12">
    <source>
        <dbReference type="EMBL" id="KAK9875528.1"/>
    </source>
</evidence>
<proteinExistence type="predicted"/>
<feature type="domain" description="ARID" evidence="11">
    <location>
        <begin position="290"/>
        <end position="381"/>
    </location>
</feature>
<dbReference type="Gene3D" id="2.30.30.140">
    <property type="match status" value="3"/>
</dbReference>
<keyword evidence="6" id="KW-0238">DNA-binding</keyword>
<feature type="region of interest" description="Disordered" evidence="10">
    <location>
        <begin position="1567"/>
        <end position="1712"/>
    </location>
</feature>
<feature type="compositionally biased region" description="Low complexity" evidence="10">
    <location>
        <begin position="732"/>
        <end position="773"/>
    </location>
</feature>
<feature type="region of interest" description="Disordered" evidence="10">
    <location>
        <begin position="392"/>
        <end position="614"/>
    </location>
</feature>
<feature type="compositionally biased region" description="Basic and acidic residues" evidence="10">
    <location>
        <begin position="915"/>
        <end position="926"/>
    </location>
</feature>
<feature type="compositionally biased region" description="Acidic residues" evidence="10">
    <location>
        <begin position="1361"/>
        <end position="1372"/>
    </location>
</feature>
<dbReference type="InterPro" id="IPR051232">
    <property type="entry name" value="ARID/SWI1_ChromRemod"/>
</dbReference>
<protein>
    <recommendedName>
        <fullName evidence="11">ARID domain-containing protein</fullName>
    </recommendedName>
</protein>
<organism evidence="12 13">
    <name type="scientific">Henosepilachna vigintioctopunctata</name>
    <dbReference type="NCBI Taxonomy" id="420089"/>
    <lineage>
        <taxon>Eukaryota</taxon>
        <taxon>Metazoa</taxon>
        <taxon>Ecdysozoa</taxon>
        <taxon>Arthropoda</taxon>
        <taxon>Hexapoda</taxon>
        <taxon>Insecta</taxon>
        <taxon>Pterygota</taxon>
        <taxon>Neoptera</taxon>
        <taxon>Endopterygota</taxon>
        <taxon>Coleoptera</taxon>
        <taxon>Polyphaga</taxon>
        <taxon>Cucujiformia</taxon>
        <taxon>Coccinelloidea</taxon>
        <taxon>Coccinellidae</taxon>
        <taxon>Epilachninae</taxon>
        <taxon>Epilachnini</taxon>
        <taxon>Henosepilachna</taxon>
    </lineage>
</organism>
<feature type="compositionally biased region" description="Polar residues" evidence="10">
    <location>
        <begin position="785"/>
        <end position="802"/>
    </location>
</feature>
<keyword evidence="9" id="KW-0175">Coiled coil</keyword>
<feature type="compositionally biased region" description="Polar residues" evidence="10">
    <location>
        <begin position="529"/>
        <end position="543"/>
    </location>
</feature>
<evidence type="ECO:0000256" key="3">
    <source>
        <dbReference type="ARBA" id="ARBA00022843"/>
    </source>
</evidence>
<dbReference type="GO" id="GO:0005634">
    <property type="term" value="C:nucleus"/>
    <property type="evidence" value="ECO:0007669"/>
    <property type="project" value="TreeGrafter"/>
</dbReference>
<dbReference type="Pfam" id="PF08169">
    <property type="entry name" value="RBB1NT"/>
    <property type="match status" value="1"/>
</dbReference>
<feature type="compositionally biased region" description="Low complexity" evidence="10">
    <location>
        <begin position="1578"/>
        <end position="1590"/>
    </location>
</feature>
<accession>A0AAW1TZ20</accession>
<comment type="caution">
    <text evidence="12">The sequence shown here is derived from an EMBL/GenBank/DDBJ whole genome shotgun (WGS) entry which is preliminary data.</text>
</comment>
<feature type="compositionally biased region" description="Basic and acidic residues" evidence="10">
    <location>
        <begin position="1054"/>
        <end position="1065"/>
    </location>
</feature>
<keyword evidence="4" id="KW-0156">Chromatin regulator</keyword>
<evidence type="ECO:0000256" key="1">
    <source>
        <dbReference type="ARBA" id="ARBA00022499"/>
    </source>
</evidence>
<feature type="compositionally biased region" description="Acidic residues" evidence="10">
    <location>
        <begin position="1481"/>
        <end position="1493"/>
    </location>
</feature>
<reference evidence="12 13" key="1">
    <citation type="submission" date="2023-03" db="EMBL/GenBank/DDBJ databases">
        <title>Genome insight into feeding habits of ladybird beetles.</title>
        <authorList>
            <person name="Li H.-S."/>
            <person name="Huang Y.-H."/>
            <person name="Pang H."/>
        </authorList>
    </citation>
    <scope>NUCLEOTIDE SEQUENCE [LARGE SCALE GENOMIC DNA]</scope>
    <source>
        <strain evidence="12">SYSU_2023b</strain>
        <tissue evidence="12">Whole body</tissue>
    </source>
</reference>
<keyword evidence="3" id="KW-0832">Ubl conjugation</keyword>
<dbReference type="InterPro" id="IPR016197">
    <property type="entry name" value="Chromo-like_dom_sf"/>
</dbReference>
<feature type="compositionally biased region" description="Polar residues" evidence="10">
    <location>
        <begin position="1610"/>
        <end position="1619"/>
    </location>
</feature>
<feature type="compositionally biased region" description="Acidic residues" evidence="10">
    <location>
        <begin position="936"/>
        <end position="947"/>
    </location>
</feature>
<feature type="compositionally biased region" description="Polar residues" evidence="10">
    <location>
        <begin position="1693"/>
        <end position="1702"/>
    </location>
</feature>
<keyword evidence="2" id="KW-0597">Phosphoprotein</keyword>
<feature type="region of interest" description="Disordered" evidence="10">
    <location>
        <begin position="1085"/>
        <end position="1128"/>
    </location>
</feature>
<evidence type="ECO:0000256" key="9">
    <source>
        <dbReference type="SAM" id="Coils"/>
    </source>
</evidence>
<evidence type="ECO:0000259" key="11">
    <source>
        <dbReference type="PROSITE" id="PS51011"/>
    </source>
</evidence>
<keyword evidence="7" id="KW-0804">Transcription</keyword>
<dbReference type="SMART" id="SM00298">
    <property type="entry name" value="CHROMO"/>
    <property type="match status" value="1"/>
</dbReference>
<feature type="compositionally biased region" description="Basic and acidic residues" evidence="10">
    <location>
        <begin position="807"/>
        <end position="824"/>
    </location>
</feature>